<dbReference type="AlphaFoldDB" id="A0A1S8WJQ7"/>
<organism evidence="3 4">
    <name type="scientific">Opisthorchis viverrini</name>
    <name type="common">Southeast Asian liver fluke</name>
    <dbReference type="NCBI Taxonomy" id="6198"/>
    <lineage>
        <taxon>Eukaryota</taxon>
        <taxon>Metazoa</taxon>
        <taxon>Spiralia</taxon>
        <taxon>Lophotrochozoa</taxon>
        <taxon>Platyhelminthes</taxon>
        <taxon>Trematoda</taxon>
        <taxon>Digenea</taxon>
        <taxon>Opisthorchiida</taxon>
        <taxon>Opisthorchiata</taxon>
        <taxon>Opisthorchiidae</taxon>
        <taxon>Opisthorchis</taxon>
    </lineage>
</organism>
<dbReference type="Pfam" id="PF14961">
    <property type="entry name" value="BROMI"/>
    <property type="match status" value="1"/>
</dbReference>
<feature type="domain" description="BROMI C-terminal Rab TBC-like" evidence="2">
    <location>
        <begin position="149"/>
        <end position="229"/>
    </location>
</feature>
<dbReference type="Pfam" id="PF23440">
    <property type="entry name" value="BROMI_C"/>
    <property type="match status" value="2"/>
</dbReference>
<proteinExistence type="predicted"/>
<protein>
    <submittedName>
        <fullName evidence="3">Uncharacterized protein</fullName>
    </submittedName>
</protein>
<keyword evidence="4" id="KW-1185">Reference proteome</keyword>
<reference evidence="3 4" key="1">
    <citation type="submission" date="2015-03" db="EMBL/GenBank/DDBJ databases">
        <title>Draft genome of the nematode, Opisthorchis viverrini.</title>
        <authorList>
            <person name="Mitreva M."/>
        </authorList>
    </citation>
    <scope>NUCLEOTIDE SEQUENCE [LARGE SCALE GENOMIC DNA]</scope>
    <source>
        <strain evidence="3">Khon Kaen</strain>
    </source>
</reference>
<dbReference type="InterPro" id="IPR032735">
    <property type="entry name" value="BROMI_M"/>
</dbReference>
<name>A0A1S8WJQ7_OPIVI</name>
<sequence>MGRILTNLTSTQDGMQALMMVGIIKSLISDVWRAVETGEASHSSATHLKWDIPSCGSRVPTWSTDPIDRIAYKPFVRLVRATCSYAGVDALLNDASENQSTTYGRRFTPTSLKEFFQRTLFIPNDKNQSQSLYNFEETIVLALRLLSCMVSDLNVMLALECRFRLIDRLLKEQRDAVTSNESVHLDAVTIERNYLLVKCNVIGGPDERRIPPRSLCEHLSNPYPYPIITNELDEETAAPFDRLTDSDFGDFLENLSKCYKLLRDEKTCNLQSLPECLTPETLNSVELIEQDVLGIKLTVRYGQRLGMLKHGKPWDVENSPHVTTLSNLLKQVQWGLQQGISKANVNRDVVGPSSKSADPKRGHKALCCRFGFDWFTATIFIGFRGDSGRCWEFLSQFASDPRSVYLWPVRGQYLMTESSDLCVDLFRLRSCQFLEHLLALECPNVYNAFLMVELPPSQEESIRGFDIQRHIAYMDDMHSRY</sequence>
<dbReference type="InterPro" id="IPR055392">
    <property type="entry name" value="BROMI_C"/>
</dbReference>
<dbReference type="EMBL" id="KV906485">
    <property type="protein sequence ID" value="OON14668.1"/>
    <property type="molecule type" value="Genomic_DNA"/>
</dbReference>
<accession>A0A1S8WJQ7</accession>
<feature type="domain" description="BROMI middle region" evidence="1">
    <location>
        <begin position="2"/>
        <end position="124"/>
    </location>
</feature>
<gene>
    <name evidence="3" type="ORF">X801_09539</name>
</gene>
<evidence type="ECO:0000313" key="3">
    <source>
        <dbReference type="EMBL" id="OON14668.1"/>
    </source>
</evidence>
<dbReference type="Proteomes" id="UP000243686">
    <property type="component" value="Unassembled WGS sequence"/>
</dbReference>
<evidence type="ECO:0000313" key="4">
    <source>
        <dbReference type="Proteomes" id="UP000243686"/>
    </source>
</evidence>
<feature type="non-terminal residue" evidence="3">
    <location>
        <position position="481"/>
    </location>
</feature>
<feature type="domain" description="BROMI C-terminal Rab TBC-like" evidence="2">
    <location>
        <begin position="265"/>
        <end position="458"/>
    </location>
</feature>
<evidence type="ECO:0000259" key="2">
    <source>
        <dbReference type="Pfam" id="PF23440"/>
    </source>
</evidence>
<evidence type="ECO:0000259" key="1">
    <source>
        <dbReference type="Pfam" id="PF14961"/>
    </source>
</evidence>